<name>A0A6A2Y5T3_HIBSY</name>
<dbReference type="PANTHER" id="PTHR46408">
    <property type="entry name" value="BASIC LEUCINE ZIPPER 63"/>
    <property type="match status" value="1"/>
</dbReference>
<dbReference type="PROSITE" id="PS50217">
    <property type="entry name" value="BZIP"/>
    <property type="match status" value="1"/>
</dbReference>
<dbReference type="GO" id="GO:0046983">
    <property type="term" value="F:protein dimerization activity"/>
    <property type="evidence" value="ECO:0007669"/>
    <property type="project" value="UniProtKB-ARBA"/>
</dbReference>
<dbReference type="InterPro" id="IPR046347">
    <property type="entry name" value="bZIP_sf"/>
</dbReference>
<dbReference type="AlphaFoldDB" id="A0A6A2Y5T3"/>
<evidence type="ECO:0000256" key="3">
    <source>
        <dbReference type="ARBA" id="ARBA00023015"/>
    </source>
</evidence>
<evidence type="ECO:0000313" key="9">
    <source>
        <dbReference type="EMBL" id="KAE8679630.1"/>
    </source>
</evidence>
<dbReference type="FunFam" id="1.20.5.170:FF:000020">
    <property type="entry name" value="BZIP transcription factor"/>
    <property type="match status" value="1"/>
</dbReference>
<organism evidence="9 10">
    <name type="scientific">Hibiscus syriacus</name>
    <name type="common">Rose of Sharon</name>
    <dbReference type="NCBI Taxonomy" id="106335"/>
    <lineage>
        <taxon>Eukaryota</taxon>
        <taxon>Viridiplantae</taxon>
        <taxon>Streptophyta</taxon>
        <taxon>Embryophyta</taxon>
        <taxon>Tracheophyta</taxon>
        <taxon>Spermatophyta</taxon>
        <taxon>Magnoliopsida</taxon>
        <taxon>eudicotyledons</taxon>
        <taxon>Gunneridae</taxon>
        <taxon>Pentapetalae</taxon>
        <taxon>rosids</taxon>
        <taxon>malvids</taxon>
        <taxon>Malvales</taxon>
        <taxon>Malvaceae</taxon>
        <taxon>Malvoideae</taxon>
        <taxon>Hibiscus</taxon>
    </lineage>
</organism>
<keyword evidence="4" id="KW-0238">DNA-binding</keyword>
<feature type="domain" description="BZIP" evidence="8">
    <location>
        <begin position="213"/>
        <end position="259"/>
    </location>
</feature>
<keyword evidence="5" id="KW-0804">Transcription</keyword>
<dbReference type="GO" id="GO:0005634">
    <property type="term" value="C:nucleus"/>
    <property type="evidence" value="ECO:0007669"/>
    <property type="project" value="UniProtKB-SubCell"/>
</dbReference>
<evidence type="ECO:0000256" key="1">
    <source>
        <dbReference type="ARBA" id="ARBA00004123"/>
    </source>
</evidence>
<evidence type="ECO:0000256" key="5">
    <source>
        <dbReference type="ARBA" id="ARBA00023163"/>
    </source>
</evidence>
<dbReference type="GO" id="GO:0003677">
    <property type="term" value="F:DNA binding"/>
    <property type="evidence" value="ECO:0007669"/>
    <property type="project" value="UniProtKB-KW"/>
</dbReference>
<evidence type="ECO:0000256" key="2">
    <source>
        <dbReference type="ARBA" id="ARBA00007163"/>
    </source>
</evidence>
<gene>
    <name evidence="9" type="ORF">F3Y22_tig00111398pilonHSYRG00246</name>
</gene>
<evidence type="ECO:0000259" key="8">
    <source>
        <dbReference type="PROSITE" id="PS50217"/>
    </source>
</evidence>
<dbReference type="GO" id="GO:0003700">
    <property type="term" value="F:DNA-binding transcription factor activity"/>
    <property type="evidence" value="ECO:0007669"/>
    <property type="project" value="InterPro"/>
</dbReference>
<dbReference type="SUPFAM" id="SSF57959">
    <property type="entry name" value="Leucine zipper domain"/>
    <property type="match status" value="1"/>
</dbReference>
<accession>A0A6A2Y5T3</accession>
<feature type="region of interest" description="Disordered" evidence="7">
    <location>
        <begin position="53"/>
        <end position="75"/>
    </location>
</feature>
<feature type="region of interest" description="Disordered" evidence="7">
    <location>
        <begin position="137"/>
        <end position="237"/>
    </location>
</feature>
<reference evidence="9" key="1">
    <citation type="submission" date="2019-09" db="EMBL/GenBank/DDBJ databases">
        <title>Draft genome information of white flower Hibiscus syriacus.</title>
        <authorList>
            <person name="Kim Y.-M."/>
        </authorList>
    </citation>
    <scope>NUCLEOTIDE SEQUENCE [LARGE SCALE GENOMIC DNA]</scope>
    <source>
        <strain evidence="9">YM2019G1</strain>
    </source>
</reference>
<keyword evidence="6" id="KW-0539">Nucleus</keyword>
<dbReference type="Proteomes" id="UP000436088">
    <property type="component" value="Unassembled WGS sequence"/>
</dbReference>
<dbReference type="SMART" id="SM00338">
    <property type="entry name" value="BRLZ"/>
    <property type="match status" value="1"/>
</dbReference>
<comment type="caution">
    <text evidence="9">The sequence shown here is derived from an EMBL/GenBank/DDBJ whole genome shotgun (WGS) entry which is preliminary data.</text>
</comment>
<proteinExistence type="inferred from homology"/>
<dbReference type="Pfam" id="PF00170">
    <property type="entry name" value="bZIP_1"/>
    <property type="match status" value="1"/>
</dbReference>
<sequence length="425" mass="45559">MNSVFSVDDFCELFWAASTSGAAAGMNRSQSEWALDKFLEEFSGAGVAIPGSRAGENVNGPSLAAPQPSVSKAEKVDGDGGVVEVKELNNHNRPASDSTPMVPIDSDEYIAILKNKLHQACAAVALSRASAVKAESSSAKAENQALQSGSDVQGSSKTHEQIEPDTGISAVSTKQKKSGTLVRQTTSGSSKEDSDDGELEGDTETTENMDPADAKRARRMRSNRESARRSRRRKQAHINELEAQVAQLRVEHSTLLERLTDTNHKYDEAAVDNRILKADIEMLRAKNILSAILLRKVTGINPCNISRPTVPSVGMPFISNPLEASTGLVAMQPNTNQLFHQPVPSIASPMHHPRLDNSYGSNNLVSPIVNPQTEIGVKNVFEPSALQHTPGGVQKQICPVASPCVPIPGWEPGLPHSAAKNNKQS</sequence>
<dbReference type="InterPro" id="IPR020983">
    <property type="entry name" value="Basic_leucine-zipper_C"/>
</dbReference>
<keyword evidence="10" id="KW-1185">Reference proteome</keyword>
<dbReference type="InterPro" id="IPR004827">
    <property type="entry name" value="bZIP"/>
</dbReference>
<evidence type="ECO:0000256" key="4">
    <source>
        <dbReference type="ARBA" id="ARBA00023125"/>
    </source>
</evidence>
<dbReference type="GO" id="GO:0016740">
    <property type="term" value="F:transferase activity"/>
    <property type="evidence" value="ECO:0007669"/>
    <property type="project" value="UniProtKB-KW"/>
</dbReference>
<dbReference type="EMBL" id="VEPZ02001330">
    <property type="protein sequence ID" value="KAE8679630.1"/>
    <property type="molecule type" value="Genomic_DNA"/>
</dbReference>
<evidence type="ECO:0000256" key="6">
    <source>
        <dbReference type="ARBA" id="ARBA00023242"/>
    </source>
</evidence>
<dbReference type="Gene3D" id="1.20.5.170">
    <property type="match status" value="1"/>
</dbReference>
<evidence type="ECO:0000313" key="10">
    <source>
        <dbReference type="Proteomes" id="UP000436088"/>
    </source>
</evidence>
<keyword evidence="3" id="KW-0805">Transcription regulation</keyword>
<dbReference type="PANTHER" id="PTHR46408:SF5">
    <property type="entry name" value="BASIC LEUCINE ZIPPER 10"/>
    <property type="match status" value="1"/>
</dbReference>
<evidence type="ECO:0000256" key="7">
    <source>
        <dbReference type="SAM" id="MobiDB-lite"/>
    </source>
</evidence>
<comment type="subcellular location">
    <subcellularLocation>
        <location evidence="1">Nucleus</location>
    </subcellularLocation>
</comment>
<protein>
    <submittedName>
        <fullName evidence="9">Histone acetyltransferase</fullName>
    </submittedName>
</protein>
<dbReference type="PROSITE" id="PS00036">
    <property type="entry name" value="BZIP_BASIC"/>
    <property type="match status" value="1"/>
</dbReference>
<feature type="compositionally biased region" description="Polar residues" evidence="7">
    <location>
        <begin position="144"/>
        <end position="156"/>
    </location>
</feature>
<comment type="similarity">
    <text evidence="2">Belongs to the bZIP family.</text>
</comment>
<feature type="compositionally biased region" description="Acidic residues" evidence="7">
    <location>
        <begin position="193"/>
        <end position="207"/>
    </location>
</feature>
<dbReference type="Pfam" id="PF12498">
    <property type="entry name" value="bZIP_C"/>
    <property type="match status" value="1"/>
</dbReference>